<keyword evidence="2" id="KW-1185">Reference proteome</keyword>
<gene>
    <name evidence="1" type="ORF">CVLEPA_LOCUS17932</name>
</gene>
<name>A0ABP0G2E9_CLALP</name>
<evidence type="ECO:0000313" key="1">
    <source>
        <dbReference type="EMBL" id="CAK8686018.1"/>
    </source>
</evidence>
<reference evidence="1 2" key="1">
    <citation type="submission" date="2024-02" db="EMBL/GenBank/DDBJ databases">
        <authorList>
            <person name="Daric V."/>
            <person name="Darras S."/>
        </authorList>
    </citation>
    <scope>NUCLEOTIDE SEQUENCE [LARGE SCALE GENOMIC DNA]</scope>
</reference>
<dbReference type="Proteomes" id="UP001642483">
    <property type="component" value="Unassembled WGS sequence"/>
</dbReference>
<organism evidence="1 2">
    <name type="scientific">Clavelina lepadiformis</name>
    <name type="common">Light-bulb sea squirt</name>
    <name type="synonym">Ascidia lepadiformis</name>
    <dbReference type="NCBI Taxonomy" id="159417"/>
    <lineage>
        <taxon>Eukaryota</taxon>
        <taxon>Metazoa</taxon>
        <taxon>Chordata</taxon>
        <taxon>Tunicata</taxon>
        <taxon>Ascidiacea</taxon>
        <taxon>Aplousobranchia</taxon>
        <taxon>Clavelinidae</taxon>
        <taxon>Clavelina</taxon>
    </lineage>
</organism>
<accession>A0ABP0G2E9</accession>
<dbReference type="EMBL" id="CAWYQH010000101">
    <property type="protein sequence ID" value="CAK8686018.1"/>
    <property type="molecule type" value="Genomic_DNA"/>
</dbReference>
<comment type="caution">
    <text evidence="1">The sequence shown here is derived from an EMBL/GenBank/DDBJ whole genome shotgun (WGS) entry which is preliminary data.</text>
</comment>
<sequence length="137" mass="15226">MGFTTELVWQRSPANAKTTGKAPFAMKEQFLESRHVICTSAGLRNQRPPQVCSEFNCGTTFCVNPTRGLCLECFVMTPNGAHVDPDRHLVVEVNGSENDPAKIHQVVQHAKESQQKSRIATGNFVSTMELVSFKNYL</sequence>
<proteinExistence type="predicted"/>
<evidence type="ECO:0000313" key="2">
    <source>
        <dbReference type="Proteomes" id="UP001642483"/>
    </source>
</evidence>
<protein>
    <submittedName>
        <fullName evidence="1">Uncharacterized protein</fullName>
    </submittedName>
</protein>